<dbReference type="Gene3D" id="3.90.550.10">
    <property type="entry name" value="Spore Coat Polysaccharide Biosynthesis Protein SpsA, Chain A"/>
    <property type="match status" value="1"/>
</dbReference>
<reference evidence="1 2" key="1">
    <citation type="submission" date="2019-07" db="EMBL/GenBank/DDBJ databases">
        <title>Full genome sequence of Devosia sp. Gsoil 520.</title>
        <authorList>
            <person name="Im W.-T."/>
        </authorList>
    </citation>
    <scope>NUCLEOTIDE SEQUENCE [LARGE SCALE GENOMIC DNA]</scope>
    <source>
        <strain evidence="1 2">Gsoil 520</strain>
    </source>
</reference>
<keyword evidence="2" id="KW-1185">Reference proteome</keyword>
<dbReference type="PANTHER" id="PTHR21485:SF6">
    <property type="entry name" value="N-ACYLNEURAMINATE CYTIDYLYLTRANSFERASE-RELATED"/>
    <property type="match status" value="1"/>
</dbReference>
<dbReference type="PANTHER" id="PTHR21485">
    <property type="entry name" value="HAD SUPERFAMILY MEMBERS CMAS AND KDSC"/>
    <property type="match status" value="1"/>
</dbReference>
<gene>
    <name evidence="1" type="ORF">FPZ08_13165</name>
</gene>
<dbReference type="InterPro" id="IPR003329">
    <property type="entry name" value="Cytidylyl_trans"/>
</dbReference>
<evidence type="ECO:0000313" key="2">
    <source>
        <dbReference type="Proteomes" id="UP000315364"/>
    </source>
</evidence>
<dbReference type="SUPFAM" id="SSF53448">
    <property type="entry name" value="Nucleotide-diphospho-sugar transferases"/>
    <property type="match status" value="1"/>
</dbReference>
<dbReference type="InterPro" id="IPR050793">
    <property type="entry name" value="CMP-NeuNAc_synthase"/>
</dbReference>
<protein>
    <submittedName>
        <fullName evidence="1">Acylneuraminate cytidylyltransferase family protein</fullName>
    </submittedName>
</protein>
<evidence type="ECO:0000313" key="1">
    <source>
        <dbReference type="EMBL" id="QDZ11622.1"/>
    </source>
</evidence>
<dbReference type="InterPro" id="IPR029044">
    <property type="entry name" value="Nucleotide-diphossugar_trans"/>
</dbReference>
<name>A0A5B8LW02_9HYPH</name>
<dbReference type="EMBL" id="CP042304">
    <property type="protein sequence ID" value="QDZ11622.1"/>
    <property type="molecule type" value="Genomic_DNA"/>
</dbReference>
<accession>A0A5B8LW02</accession>
<dbReference type="CDD" id="cd02513">
    <property type="entry name" value="CMP-NeuAc_Synthase"/>
    <property type="match status" value="1"/>
</dbReference>
<keyword evidence="1" id="KW-0548">Nucleotidyltransferase</keyword>
<dbReference type="Proteomes" id="UP000315364">
    <property type="component" value="Chromosome"/>
</dbReference>
<dbReference type="KEGG" id="dea:FPZ08_13165"/>
<dbReference type="RefSeq" id="WP_146290440.1">
    <property type="nucleotide sequence ID" value="NZ_CP042304.1"/>
</dbReference>
<dbReference type="GO" id="GO:0008781">
    <property type="term" value="F:N-acylneuraminate cytidylyltransferase activity"/>
    <property type="evidence" value="ECO:0007669"/>
    <property type="project" value="TreeGrafter"/>
</dbReference>
<dbReference type="Pfam" id="PF02348">
    <property type="entry name" value="CTP_transf_3"/>
    <property type="match status" value="1"/>
</dbReference>
<organism evidence="1 2">
    <name type="scientific">Devosia ginsengisoli</name>
    <dbReference type="NCBI Taxonomy" id="400770"/>
    <lineage>
        <taxon>Bacteria</taxon>
        <taxon>Pseudomonadati</taxon>
        <taxon>Pseudomonadota</taxon>
        <taxon>Alphaproteobacteria</taxon>
        <taxon>Hyphomicrobiales</taxon>
        <taxon>Devosiaceae</taxon>
        <taxon>Devosia</taxon>
    </lineage>
</organism>
<proteinExistence type="predicted"/>
<dbReference type="AlphaFoldDB" id="A0A5B8LW02"/>
<dbReference type="OrthoDB" id="9805604at2"/>
<keyword evidence="1" id="KW-0808">Transferase</keyword>
<sequence>MLRGMMGKPAAKGVVAIIPARGGSKGLPRKNLRVIGGQPLVAHSLLAGRRASSVSATYLSTEDDEIAAVGEACGAIVIRRPAELASDTAQNDAVVRHVLEVIRASGSNPEVAVLLQPTSPLRRPSDIDNCVALFLDKKPRTVVSVCPVDHHPGKAVTIRDGLLEPFTNDHDMEARRQDLPEVFRQNGAIYVVGVDDFLSNGRFYARPCLGYAMERRDSIDIDDEFDLGLADAVFQARSRAGG</sequence>